<dbReference type="Proteomes" id="UP001174936">
    <property type="component" value="Unassembled WGS sequence"/>
</dbReference>
<gene>
    <name evidence="2" type="ORF">B0T16DRAFT_388340</name>
</gene>
<organism evidence="2 3">
    <name type="scientific">Cercophora newfieldiana</name>
    <dbReference type="NCBI Taxonomy" id="92897"/>
    <lineage>
        <taxon>Eukaryota</taxon>
        <taxon>Fungi</taxon>
        <taxon>Dikarya</taxon>
        <taxon>Ascomycota</taxon>
        <taxon>Pezizomycotina</taxon>
        <taxon>Sordariomycetes</taxon>
        <taxon>Sordariomycetidae</taxon>
        <taxon>Sordariales</taxon>
        <taxon>Lasiosphaeriaceae</taxon>
        <taxon>Cercophora</taxon>
    </lineage>
</organism>
<name>A0AA39YBI7_9PEZI</name>
<keyword evidence="1" id="KW-0732">Signal</keyword>
<feature type="chain" id="PRO_5041408481" evidence="1">
    <location>
        <begin position="20"/>
        <end position="124"/>
    </location>
</feature>
<evidence type="ECO:0000313" key="2">
    <source>
        <dbReference type="EMBL" id="KAK0648015.1"/>
    </source>
</evidence>
<proteinExistence type="predicted"/>
<accession>A0AA39YBI7</accession>
<sequence length="124" mass="13216">MHLQHLATVMALFALGVSALPTLDPKGTAVDARAPGEETWDYAGAVQPEIQKSDNDEAWAFSGGSGVMDEDVDEAWDYAGVMPDNEKVKKSVKARAGPPAAPEVDEAWAFSGVMPDNEKVKKSV</sequence>
<dbReference type="AlphaFoldDB" id="A0AA39YBI7"/>
<reference evidence="2" key="1">
    <citation type="submission" date="2023-06" db="EMBL/GenBank/DDBJ databases">
        <title>Genome-scale phylogeny and comparative genomics of the fungal order Sordariales.</title>
        <authorList>
            <consortium name="Lawrence Berkeley National Laboratory"/>
            <person name="Hensen N."/>
            <person name="Bonometti L."/>
            <person name="Westerberg I."/>
            <person name="Brannstrom I.O."/>
            <person name="Guillou S."/>
            <person name="Cros-Aarteil S."/>
            <person name="Calhoun S."/>
            <person name="Haridas S."/>
            <person name="Kuo A."/>
            <person name="Mondo S."/>
            <person name="Pangilinan J."/>
            <person name="Riley R."/>
            <person name="Labutti K."/>
            <person name="Andreopoulos B."/>
            <person name="Lipzen A."/>
            <person name="Chen C."/>
            <person name="Yanf M."/>
            <person name="Daum C."/>
            <person name="Ng V."/>
            <person name="Clum A."/>
            <person name="Steindorff A."/>
            <person name="Ohm R."/>
            <person name="Martin F."/>
            <person name="Silar P."/>
            <person name="Natvig D."/>
            <person name="Lalanne C."/>
            <person name="Gautier V."/>
            <person name="Ament-Velasquez S.L."/>
            <person name="Kruys A."/>
            <person name="Hutchinson M.I."/>
            <person name="Powell A.J."/>
            <person name="Barry K."/>
            <person name="Miller A.N."/>
            <person name="Grigoriev I.V."/>
            <person name="Debuchy R."/>
            <person name="Gladieux P."/>
            <person name="Thoren M.H."/>
            <person name="Johannesson H."/>
        </authorList>
    </citation>
    <scope>NUCLEOTIDE SEQUENCE</scope>
    <source>
        <strain evidence="2">SMH2532-1</strain>
    </source>
</reference>
<evidence type="ECO:0000313" key="3">
    <source>
        <dbReference type="Proteomes" id="UP001174936"/>
    </source>
</evidence>
<feature type="signal peptide" evidence="1">
    <location>
        <begin position="1"/>
        <end position="19"/>
    </location>
</feature>
<dbReference type="EMBL" id="JAULSV010000003">
    <property type="protein sequence ID" value="KAK0648015.1"/>
    <property type="molecule type" value="Genomic_DNA"/>
</dbReference>
<comment type="caution">
    <text evidence="2">The sequence shown here is derived from an EMBL/GenBank/DDBJ whole genome shotgun (WGS) entry which is preliminary data.</text>
</comment>
<keyword evidence="3" id="KW-1185">Reference proteome</keyword>
<protein>
    <submittedName>
        <fullName evidence="2">Uncharacterized protein</fullName>
    </submittedName>
</protein>
<evidence type="ECO:0000256" key="1">
    <source>
        <dbReference type="SAM" id="SignalP"/>
    </source>
</evidence>